<evidence type="ECO:0000313" key="2">
    <source>
        <dbReference type="Proteomes" id="UP000250266"/>
    </source>
</evidence>
<dbReference type="AlphaFoldDB" id="A0A8E2J9D1"/>
<name>A0A8E2J9D1_9PEZI</name>
<organism evidence="1 2">
    <name type="scientific">Lepidopterella palustris CBS 459.81</name>
    <dbReference type="NCBI Taxonomy" id="1314670"/>
    <lineage>
        <taxon>Eukaryota</taxon>
        <taxon>Fungi</taxon>
        <taxon>Dikarya</taxon>
        <taxon>Ascomycota</taxon>
        <taxon>Pezizomycotina</taxon>
        <taxon>Dothideomycetes</taxon>
        <taxon>Pleosporomycetidae</taxon>
        <taxon>Mytilinidiales</taxon>
        <taxon>Argynnaceae</taxon>
        <taxon>Lepidopterella</taxon>
    </lineage>
</organism>
<keyword evidence="2" id="KW-1185">Reference proteome</keyword>
<accession>A0A8E2J9D1</accession>
<dbReference type="Proteomes" id="UP000250266">
    <property type="component" value="Unassembled WGS sequence"/>
</dbReference>
<proteinExistence type="predicted"/>
<reference evidence="1 2" key="1">
    <citation type="journal article" date="2016" name="Nat. Commun.">
        <title>Ectomycorrhizal ecology is imprinted in the genome of the dominant symbiotic fungus Cenococcum geophilum.</title>
        <authorList>
            <consortium name="DOE Joint Genome Institute"/>
            <person name="Peter M."/>
            <person name="Kohler A."/>
            <person name="Ohm R.A."/>
            <person name="Kuo A."/>
            <person name="Krutzmann J."/>
            <person name="Morin E."/>
            <person name="Arend M."/>
            <person name="Barry K.W."/>
            <person name="Binder M."/>
            <person name="Choi C."/>
            <person name="Clum A."/>
            <person name="Copeland A."/>
            <person name="Grisel N."/>
            <person name="Haridas S."/>
            <person name="Kipfer T."/>
            <person name="LaButti K."/>
            <person name="Lindquist E."/>
            <person name="Lipzen A."/>
            <person name="Maire R."/>
            <person name="Meier B."/>
            <person name="Mihaltcheva S."/>
            <person name="Molinier V."/>
            <person name="Murat C."/>
            <person name="Poggeler S."/>
            <person name="Quandt C.A."/>
            <person name="Sperisen C."/>
            <person name="Tritt A."/>
            <person name="Tisserant E."/>
            <person name="Crous P.W."/>
            <person name="Henrissat B."/>
            <person name="Nehls U."/>
            <person name="Egli S."/>
            <person name="Spatafora J.W."/>
            <person name="Grigoriev I.V."/>
            <person name="Martin F.M."/>
        </authorList>
    </citation>
    <scope>NUCLEOTIDE SEQUENCE [LARGE SCALE GENOMIC DNA]</scope>
    <source>
        <strain evidence="1 2">CBS 459.81</strain>
    </source>
</reference>
<gene>
    <name evidence="1" type="ORF">K432DRAFT_210245</name>
</gene>
<dbReference type="EMBL" id="KV745546">
    <property type="protein sequence ID" value="OCK74150.1"/>
    <property type="molecule type" value="Genomic_DNA"/>
</dbReference>
<protein>
    <submittedName>
        <fullName evidence="1">Uncharacterized protein</fullName>
    </submittedName>
</protein>
<sequence length="192" mass="21258">MTTLKSSWPSQGLFTESTRRGIHFFSYVLKALLHNPFFDIGVLTLQAREKPHSLTTRFRHHHHKIRQGTKGGVLQGAPVAFIKAFQIRHSGSSLAPWQTASPKILPELHPCLLLPCAVSLCCSRGGEFRKGFRHTLGAGYAIGVELDQPWSSAGASAARGKSVEEHLARILCSFCGNCRSHQRGTWRVGFWA</sequence>
<evidence type="ECO:0000313" key="1">
    <source>
        <dbReference type="EMBL" id="OCK74150.1"/>
    </source>
</evidence>